<dbReference type="Proteomes" id="UP000275385">
    <property type="component" value="Unassembled WGS sequence"/>
</dbReference>
<accession>A0A420YH85</accession>
<dbReference type="STRING" id="177199.A0A420YH85"/>
<feature type="region of interest" description="Disordered" evidence="1">
    <location>
        <begin position="214"/>
        <end position="316"/>
    </location>
</feature>
<feature type="compositionally biased region" description="Low complexity" evidence="1">
    <location>
        <begin position="139"/>
        <end position="148"/>
    </location>
</feature>
<feature type="compositionally biased region" description="Low complexity" evidence="1">
    <location>
        <begin position="423"/>
        <end position="439"/>
    </location>
</feature>
<feature type="region of interest" description="Disordered" evidence="1">
    <location>
        <begin position="26"/>
        <end position="45"/>
    </location>
</feature>
<feature type="region of interest" description="Disordered" evidence="1">
    <location>
        <begin position="118"/>
        <end position="186"/>
    </location>
</feature>
<protein>
    <submittedName>
        <fullName evidence="2">Uncharacterized protein</fullName>
    </submittedName>
</protein>
<dbReference type="AlphaFoldDB" id="A0A420YH85"/>
<dbReference type="OrthoDB" id="3648773at2759"/>
<feature type="compositionally biased region" description="Polar residues" evidence="1">
    <location>
        <begin position="174"/>
        <end position="185"/>
    </location>
</feature>
<feature type="region of interest" description="Disordered" evidence="1">
    <location>
        <begin position="354"/>
        <end position="532"/>
    </location>
</feature>
<evidence type="ECO:0000256" key="1">
    <source>
        <dbReference type="SAM" id="MobiDB-lite"/>
    </source>
</evidence>
<proteinExistence type="predicted"/>
<name>A0A420YH85_9PEZI</name>
<organism evidence="2 3">
    <name type="scientific">Coniochaeta pulveracea</name>
    <dbReference type="NCBI Taxonomy" id="177199"/>
    <lineage>
        <taxon>Eukaryota</taxon>
        <taxon>Fungi</taxon>
        <taxon>Dikarya</taxon>
        <taxon>Ascomycota</taxon>
        <taxon>Pezizomycotina</taxon>
        <taxon>Sordariomycetes</taxon>
        <taxon>Sordariomycetidae</taxon>
        <taxon>Coniochaetales</taxon>
        <taxon>Coniochaetaceae</taxon>
        <taxon>Coniochaeta</taxon>
    </lineage>
</organism>
<feature type="compositionally biased region" description="Polar residues" evidence="1">
    <location>
        <begin position="224"/>
        <end position="240"/>
    </location>
</feature>
<evidence type="ECO:0000313" key="2">
    <source>
        <dbReference type="EMBL" id="RKU47239.1"/>
    </source>
</evidence>
<sequence length="532" mass="57945">MGKPGIPLTLFLDGNGENAFPWMSNTSDNRDQSLPMSPGIPKTPSLPMNPGLLSPGYFAGAVIPKVSSTAPTPGLYPPTPGIPAVTSGAVAHNDPPRPPREGSEWVWFPEGFWAERELTETSSSSKGDKFLSSRRWKGKSSSTKSQSSNDYDQVFPLPSPRRGSGSRRGSGGSIVSTQLYPSHTSFRTEKDLIQSLQTGATPMPAENLNDGILVWNSPALGPSGTPTEGSAHGSSPSSTIRGFRRGSWPEGTPTIPEEGDEDVTGGIPPLPRLKSMSWGKEQKRKTKSQNTDEPLPETIAKSEPVSPRKDEQSGARKWFAKVSWRKKEVPTEFPSLTQIEEEPDISKRFWTTAYPGGEARRVTTPPLKEAKAEGKVRSLFSEFDTFADDDPDRDQQDRNLPEGDNRSDLYASASASNSPGTGTETTATSSPKSSSKINTAYRKAAASEGKVRHWFDQISEDDEHKKARKREKREKFHLSVPEHLPTSPLCPANERHPSGGLGVCVYHGRKHEPSKPTSFKAELGMQQPSSKS</sequence>
<feature type="compositionally biased region" description="Polar residues" evidence="1">
    <location>
        <begin position="26"/>
        <end position="35"/>
    </location>
</feature>
<reference evidence="2 3" key="1">
    <citation type="submission" date="2018-08" db="EMBL/GenBank/DDBJ databases">
        <title>Draft genome of the lignicolous fungus Coniochaeta pulveracea.</title>
        <authorList>
            <person name="Borstlap C.J."/>
            <person name="De Witt R.N."/>
            <person name="Botha A."/>
            <person name="Volschenk H."/>
        </authorList>
    </citation>
    <scope>NUCLEOTIDE SEQUENCE [LARGE SCALE GENOMIC DNA]</scope>
    <source>
        <strain evidence="2 3">CAB683</strain>
    </source>
</reference>
<feature type="compositionally biased region" description="Basic and acidic residues" evidence="1">
    <location>
        <begin position="393"/>
        <end position="407"/>
    </location>
</feature>
<evidence type="ECO:0000313" key="3">
    <source>
        <dbReference type="Proteomes" id="UP000275385"/>
    </source>
</evidence>
<feature type="compositionally biased region" description="Polar residues" evidence="1">
    <location>
        <begin position="413"/>
        <end position="422"/>
    </location>
</feature>
<dbReference type="EMBL" id="QVQW01000010">
    <property type="protein sequence ID" value="RKU47239.1"/>
    <property type="molecule type" value="Genomic_DNA"/>
</dbReference>
<gene>
    <name evidence="2" type="ORF">DL546_008684</name>
</gene>
<comment type="caution">
    <text evidence="2">The sequence shown here is derived from an EMBL/GenBank/DDBJ whole genome shotgun (WGS) entry which is preliminary data.</text>
</comment>
<keyword evidence="3" id="KW-1185">Reference proteome</keyword>